<evidence type="ECO:0000256" key="3">
    <source>
        <dbReference type="ARBA" id="ARBA00012363"/>
    </source>
</evidence>
<keyword evidence="10" id="KW-0464">Manganese</keyword>
<keyword evidence="11" id="KW-0418">Kinase</keyword>
<dbReference type="GO" id="GO:0005524">
    <property type="term" value="F:ATP binding"/>
    <property type="evidence" value="ECO:0007669"/>
    <property type="project" value="UniProtKB-UniRule"/>
</dbReference>
<dbReference type="SUPFAM" id="SSF68923">
    <property type="entry name" value="PEP carboxykinase N-terminal domain"/>
    <property type="match status" value="1"/>
</dbReference>
<feature type="binding site" evidence="10">
    <location>
        <position position="54"/>
    </location>
    <ligand>
        <name>substrate</name>
    </ligand>
</feature>
<dbReference type="GO" id="GO:0005829">
    <property type="term" value="C:cytosol"/>
    <property type="evidence" value="ECO:0007669"/>
    <property type="project" value="TreeGrafter"/>
</dbReference>
<dbReference type="Pfam" id="PF01293">
    <property type="entry name" value="PEPCK_ATP"/>
    <property type="match status" value="1"/>
</dbReference>
<gene>
    <name evidence="10" type="primary">pckA</name>
    <name evidence="11" type="ORF">A2008_07300</name>
</gene>
<comment type="pathway">
    <text evidence="1 10">Carbohydrate biosynthesis; gluconeogenesis.</text>
</comment>
<dbReference type="UniPathway" id="UPA00138"/>
<comment type="subcellular location">
    <subcellularLocation>
        <location evidence="10">Cytoplasm</location>
    </subcellularLocation>
</comment>
<dbReference type="Gene3D" id="2.170.8.10">
    <property type="entry name" value="Phosphoenolpyruvate Carboxykinase, domain 2"/>
    <property type="match status" value="1"/>
</dbReference>
<dbReference type="InterPro" id="IPR013035">
    <property type="entry name" value="PEP_carboxykinase_C"/>
</dbReference>
<accession>A0A1F7WMS8</accession>
<dbReference type="AlphaFoldDB" id="A0A1F7WMS8"/>
<comment type="similarity">
    <text evidence="2 10">Belongs to the phosphoenolpyruvate carboxykinase (ATP) family.</text>
</comment>
<dbReference type="CDD" id="cd00484">
    <property type="entry name" value="PEPCK_ATP"/>
    <property type="match status" value="1"/>
</dbReference>
<feature type="binding site" evidence="10">
    <location>
        <position position="316"/>
    </location>
    <ligand>
        <name>substrate</name>
    </ligand>
</feature>
<dbReference type="PIRSF" id="PIRSF006294">
    <property type="entry name" value="PEP_crbxkin"/>
    <property type="match status" value="1"/>
</dbReference>
<dbReference type="GO" id="GO:0006094">
    <property type="term" value="P:gluconeogenesis"/>
    <property type="evidence" value="ECO:0007669"/>
    <property type="project" value="UniProtKB-UniRule"/>
</dbReference>
<name>A0A1F7WMS8_9BACT</name>
<keyword evidence="5 10" id="KW-0547">Nucleotide-binding</keyword>
<dbReference type="InterPro" id="IPR001272">
    <property type="entry name" value="PEP_carboxykinase_ATP"/>
</dbReference>
<comment type="catalytic activity">
    <reaction evidence="9 10">
        <text>oxaloacetate + ATP = phosphoenolpyruvate + ADP + CO2</text>
        <dbReference type="Rhea" id="RHEA:18617"/>
        <dbReference type="ChEBI" id="CHEBI:16452"/>
        <dbReference type="ChEBI" id="CHEBI:16526"/>
        <dbReference type="ChEBI" id="CHEBI:30616"/>
        <dbReference type="ChEBI" id="CHEBI:58702"/>
        <dbReference type="ChEBI" id="CHEBI:456216"/>
        <dbReference type="EC" id="4.1.1.49"/>
    </reaction>
</comment>
<feature type="binding site" evidence="10">
    <location>
        <position position="316"/>
    </location>
    <ligand>
        <name>ATP</name>
        <dbReference type="ChEBI" id="CHEBI:30616"/>
    </ligand>
</feature>
<feature type="binding site" evidence="10">
    <location>
        <position position="195"/>
    </location>
    <ligand>
        <name>Mn(2+)</name>
        <dbReference type="ChEBI" id="CHEBI:29035"/>
    </ligand>
</feature>
<dbReference type="FunFam" id="2.170.8.10:FF:000001">
    <property type="entry name" value="Phosphoenolpyruvate carboxykinase (ATP)"/>
    <property type="match status" value="1"/>
</dbReference>
<dbReference type="GO" id="GO:0046872">
    <property type="term" value="F:metal ion binding"/>
    <property type="evidence" value="ECO:0007669"/>
    <property type="project" value="UniProtKB-KW"/>
</dbReference>
<comment type="caution">
    <text evidence="10">Lacks conserved residue(s) required for the propagation of feature annotation.</text>
</comment>
<evidence type="ECO:0000256" key="6">
    <source>
        <dbReference type="ARBA" id="ARBA00022793"/>
    </source>
</evidence>
<keyword evidence="4 10" id="KW-0312">Gluconeogenesis</keyword>
<keyword evidence="10" id="KW-0963">Cytoplasm</keyword>
<dbReference type="GO" id="GO:0016301">
    <property type="term" value="F:kinase activity"/>
    <property type="evidence" value="ECO:0007669"/>
    <property type="project" value="UniProtKB-KW"/>
</dbReference>
<feature type="binding site" evidence="10">
    <location>
        <position position="189"/>
    </location>
    <ligand>
        <name>substrate</name>
    </ligand>
</feature>
<feature type="binding site" evidence="10">
    <location>
        <begin position="230"/>
        <end position="238"/>
    </location>
    <ligand>
        <name>ATP</name>
        <dbReference type="ChEBI" id="CHEBI:30616"/>
    </ligand>
</feature>
<dbReference type="NCBIfam" id="NF006820">
    <property type="entry name" value="PRK09344.1-2"/>
    <property type="match status" value="1"/>
</dbReference>
<keyword evidence="8 10" id="KW-0456">Lyase</keyword>
<dbReference type="EC" id="4.1.1.49" evidence="3 10"/>
<feature type="binding site" evidence="10">
    <location>
        <position position="441"/>
    </location>
    <ligand>
        <name>ATP</name>
        <dbReference type="ChEBI" id="CHEBI:30616"/>
    </ligand>
</feature>
<dbReference type="STRING" id="1817813.A2008_07300"/>
<proteinExistence type="inferred from homology"/>
<evidence type="ECO:0000313" key="11">
    <source>
        <dbReference type="EMBL" id="OGM03315.1"/>
    </source>
</evidence>
<dbReference type="PROSITE" id="PS00532">
    <property type="entry name" value="PEPCK_ATP"/>
    <property type="match status" value="1"/>
</dbReference>
<feature type="binding site" evidence="10">
    <location>
        <position position="195"/>
    </location>
    <ligand>
        <name>ATP</name>
        <dbReference type="ChEBI" id="CHEBI:30616"/>
    </ligand>
</feature>
<feature type="binding site" evidence="10">
    <location>
        <position position="214"/>
    </location>
    <ligand>
        <name>ATP</name>
        <dbReference type="ChEBI" id="CHEBI:30616"/>
    </ligand>
</feature>
<keyword evidence="7 10" id="KW-0067">ATP-binding</keyword>
<keyword evidence="10" id="KW-0479">Metal-binding</keyword>
<comment type="function">
    <text evidence="10">Involved in the gluconeogenesis. Catalyzes the conversion of oxaloacetate (OAA) to phosphoenolpyruvate (PEP) through direct phosphoryl transfer between the nucleoside triphosphate and OAA.</text>
</comment>
<dbReference type="InterPro" id="IPR015994">
    <property type="entry name" value="PEPCK_ATP_CS"/>
</dbReference>
<dbReference type="GO" id="GO:0004612">
    <property type="term" value="F:phosphoenolpyruvate carboxykinase (ATP) activity"/>
    <property type="evidence" value="ECO:0007669"/>
    <property type="project" value="UniProtKB-UniRule"/>
</dbReference>
<feature type="binding site" evidence="10">
    <location>
        <position position="195"/>
    </location>
    <ligand>
        <name>substrate</name>
    </ligand>
</feature>
<dbReference type="EMBL" id="MGFH01000177">
    <property type="protein sequence ID" value="OGM03315.1"/>
    <property type="molecule type" value="Genomic_DNA"/>
</dbReference>
<dbReference type="NCBIfam" id="NF006821">
    <property type="entry name" value="PRK09344.1-3"/>
    <property type="match status" value="1"/>
</dbReference>
<evidence type="ECO:0000256" key="5">
    <source>
        <dbReference type="ARBA" id="ARBA00022741"/>
    </source>
</evidence>
<evidence type="ECO:0000256" key="7">
    <source>
        <dbReference type="ARBA" id="ARBA00022840"/>
    </source>
</evidence>
<keyword evidence="11" id="KW-0808">Transferase</keyword>
<comment type="cofactor">
    <cofactor evidence="10">
        <name>Mn(2+)</name>
        <dbReference type="ChEBI" id="CHEBI:29035"/>
    </cofactor>
    <text evidence="10">Binds 1 Mn(2+) ion per subunit.</text>
</comment>
<dbReference type="Gene3D" id="3.40.449.10">
    <property type="entry name" value="Phosphoenolpyruvate Carboxykinase, domain 1"/>
    <property type="match status" value="1"/>
</dbReference>
<organism evidence="11 12">
    <name type="scientific">Candidatus Wallbacteria bacterium GWC2_49_35</name>
    <dbReference type="NCBI Taxonomy" id="1817813"/>
    <lineage>
        <taxon>Bacteria</taxon>
        <taxon>Candidatus Walliibacteriota</taxon>
    </lineage>
</organism>
<dbReference type="NCBIfam" id="TIGR00224">
    <property type="entry name" value="pckA"/>
    <property type="match status" value="1"/>
</dbReference>
<feature type="binding site" evidence="10">
    <location>
        <position position="251"/>
    </location>
    <ligand>
        <name>Mn(2+)</name>
        <dbReference type="ChEBI" id="CHEBI:29035"/>
    </ligand>
</feature>
<dbReference type="PANTHER" id="PTHR30031">
    <property type="entry name" value="PHOSPHOENOLPYRUVATE CARBOXYKINASE ATP"/>
    <property type="match status" value="1"/>
</dbReference>
<evidence type="ECO:0000256" key="8">
    <source>
        <dbReference type="ARBA" id="ARBA00023239"/>
    </source>
</evidence>
<dbReference type="HAMAP" id="MF_00453">
    <property type="entry name" value="PEPCK_ATP"/>
    <property type="match status" value="1"/>
</dbReference>
<evidence type="ECO:0000256" key="10">
    <source>
        <dbReference type="HAMAP-Rule" id="MF_00453"/>
    </source>
</evidence>
<evidence type="ECO:0000313" key="12">
    <source>
        <dbReference type="Proteomes" id="UP000178735"/>
    </source>
</evidence>
<dbReference type="Proteomes" id="UP000178735">
    <property type="component" value="Unassembled WGS sequence"/>
</dbReference>
<feature type="binding site" evidence="10">
    <location>
        <position position="214"/>
    </location>
    <ligand>
        <name>Mn(2+)</name>
        <dbReference type="ChEBI" id="CHEBI:29035"/>
    </ligand>
</feature>
<evidence type="ECO:0000256" key="9">
    <source>
        <dbReference type="ARBA" id="ARBA00047371"/>
    </source>
</evidence>
<keyword evidence="6 10" id="KW-0210">Decarboxylase</keyword>
<feature type="binding site" evidence="10">
    <location>
        <position position="279"/>
    </location>
    <ligand>
        <name>ATP</name>
        <dbReference type="ChEBI" id="CHEBI:30616"/>
    </ligand>
</feature>
<keyword evidence="11" id="KW-0670">Pyruvate</keyword>
<protein>
    <recommendedName>
        <fullName evidence="3 10">Phosphoenolpyruvate carboxykinase (ATP)</fullName>
        <shortName evidence="10">PCK</shortName>
        <shortName evidence="10">PEP carboxykinase</shortName>
        <shortName evidence="10">PEPCK</shortName>
        <ecNumber evidence="3 10">4.1.1.49</ecNumber>
    </recommendedName>
</protein>
<evidence type="ECO:0000256" key="1">
    <source>
        <dbReference type="ARBA" id="ARBA00004742"/>
    </source>
</evidence>
<evidence type="ECO:0000256" key="4">
    <source>
        <dbReference type="ARBA" id="ARBA00022432"/>
    </source>
</evidence>
<sequence length="525" mass="58072">MATHNLETLGIYNVANVYRNLPVPELIKLALSRNEGELASNGALVVNTGERTGRSPNDKYIVDEEKYRDKIWWGPINKPMKPELFDNLYKLVTTYLQNRDIFIFDGFAGADVKHRLPIRVVAEKAWQALFANTLFVRPTESELSTHVPEFTVVAACNMKALPRIDELSSEAFVCVSFTKKVILIGGTQYGGEIKKSIFSILNFLLPQKNIFPMHCSANIGSNNDSALFFGLSGTGKTTLSADPERKLIGDDEHGWSDNGIFNFEGGCYAKCIKLSQEAEPQIWNAIRFGSLLENVVINPDTKVPDFNSDHITENTRATYPVEHIPNCVIPGVGTHPKNVFFLTCDAFGVLPPIAKLDENMAMYHFLSGYTAKVAGTEAGITEPKATFSTCFGSPFLPLHPTTYAKMLGERLKAHGATCWLVNTGWSGGPCGTGSRMKIRITRALLSAALTGKLDKVECHKDPIFNVWVPNECPGVESNVLSPRETWKDKDAYDKKAKELAGLFNKNFEQYKEFATKEMIAAGPAV</sequence>
<reference evidence="11 12" key="1">
    <citation type="journal article" date="2016" name="Nat. Commun.">
        <title>Thousands of microbial genomes shed light on interconnected biogeochemical processes in an aquifer system.</title>
        <authorList>
            <person name="Anantharaman K."/>
            <person name="Brown C.T."/>
            <person name="Hug L.A."/>
            <person name="Sharon I."/>
            <person name="Castelle C.J."/>
            <person name="Probst A.J."/>
            <person name="Thomas B.C."/>
            <person name="Singh A."/>
            <person name="Wilkins M.J."/>
            <person name="Karaoz U."/>
            <person name="Brodie E.L."/>
            <person name="Williams K.H."/>
            <person name="Hubbard S.S."/>
            <person name="Banfield J.F."/>
        </authorList>
    </citation>
    <scope>NUCLEOTIDE SEQUENCE [LARGE SCALE GENOMIC DNA]</scope>
</reference>
<comment type="caution">
    <text evidence="11">The sequence shown here is derived from an EMBL/GenBank/DDBJ whole genome shotgun (WGS) entry which is preliminary data.</text>
</comment>
<dbReference type="Gene3D" id="3.90.228.20">
    <property type="match status" value="1"/>
</dbReference>
<dbReference type="PANTHER" id="PTHR30031:SF0">
    <property type="entry name" value="PHOSPHOENOLPYRUVATE CARBOXYKINASE (ATP)"/>
    <property type="match status" value="1"/>
</dbReference>
<dbReference type="InterPro" id="IPR008210">
    <property type="entry name" value="PEP_carboxykinase_N"/>
</dbReference>
<dbReference type="SUPFAM" id="SSF53795">
    <property type="entry name" value="PEP carboxykinase-like"/>
    <property type="match status" value="1"/>
</dbReference>
<evidence type="ECO:0000256" key="2">
    <source>
        <dbReference type="ARBA" id="ARBA00006052"/>
    </source>
</evidence>